<evidence type="ECO:0000256" key="2">
    <source>
        <dbReference type="ARBA" id="ARBA00023043"/>
    </source>
</evidence>
<feature type="repeat" description="ANK" evidence="3">
    <location>
        <begin position="80"/>
        <end position="112"/>
    </location>
</feature>
<keyword evidence="1" id="KW-0677">Repeat</keyword>
<dbReference type="InterPro" id="IPR002110">
    <property type="entry name" value="Ankyrin_rpt"/>
</dbReference>
<dbReference type="PANTHER" id="PTHR24198:SF194">
    <property type="entry name" value="INVERSIN-A"/>
    <property type="match status" value="1"/>
</dbReference>
<dbReference type="PANTHER" id="PTHR24198">
    <property type="entry name" value="ANKYRIN REPEAT AND PROTEIN KINASE DOMAIN-CONTAINING PROTEIN"/>
    <property type="match status" value="1"/>
</dbReference>
<feature type="repeat" description="ANK" evidence="3">
    <location>
        <begin position="148"/>
        <end position="180"/>
    </location>
</feature>
<dbReference type="Proteomes" id="UP001652663">
    <property type="component" value="Chromosome 8"/>
</dbReference>
<accession>A0A6P5C844</accession>
<feature type="repeat" description="ANK" evidence="3">
    <location>
        <begin position="356"/>
        <end position="388"/>
    </location>
</feature>
<dbReference type="PRINTS" id="PR01415">
    <property type="entry name" value="ANKYRIN"/>
</dbReference>
<feature type="repeat" description="ANK" evidence="3">
    <location>
        <begin position="389"/>
        <end position="421"/>
    </location>
</feature>
<evidence type="ECO:0000256" key="3">
    <source>
        <dbReference type="PROSITE-ProRule" id="PRU00023"/>
    </source>
</evidence>
<dbReference type="Gene3D" id="1.25.40.20">
    <property type="entry name" value="Ankyrin repeat-containing domain"/>
    <property type="match status" value="5"/>
</dbReference>
<dbReference type="SMART" id="SM00248">
    <property type="entry name" value="ANK"/>
    <property type="match status" value="15"/>
</dbReference>
<dbReference type="CDD" id="cd23767">
    <property type="entry name" value="IQCD"/>
    <property type="match status" value="2"/>
</dbReference>
<feature type="repeat" description="ANK" evidence="3">
    <location>
        <begin position="288"/>
        <end position="320"/>
    </location>
</feature>
<dbReference type="GO" id="GO:0016055">
    <property type="term" value="P:Wnt signaling pathway"/>
    <property type="evidence" value="ECO:0007669"/>
    <property type="project" value="UniProtKB-KW"/>
</dbReference>
<evidence type="ECO:0000256" key="4">
    <source>
        <dbReference type="SAM" id="MobiDB-lite"/>
    </source>
</evidence>
<feature type="repeat" description="ANK" evidence="3">
    <location>
        <begin position="422"/>
        <end position="454"/>
    </location>
</feature>
<sequence length="918" mass="102739">MNRSENLFFAGSSLASQVHAAAINGDKGALHKLIIGNSALKDKEDQFGRTPLMYCVLADRLDCADTLLKAGADVNKTDHSQRTALHLAAQKGNYRFMKLLLTRRANWMQKDLEEMTPLHLTTRHKSPKCLALLLKFMAPGEVDTQDKNKQTALHWSAYYNNPEHVKLLIKHDSNIGIPDVEGKIPLHWAANHKDPSAVHTVRCILDAAPTESLLNWQDYEGRTPLHFAVADGNVTVVDVLTSYESCNITSYDNLFRTPLHWAALLGHAQIVHLLLERNKSGTIPSDSQGATPLHYAAQSNFAETVKVFLKHPSVKDDSDLEGRTSFMWAAGKGSDDVLRTMLSLKSDIDINMADKYGGTALHAAALSGHVSTVKLLLENNAQVDATDVMKHTPLFRACEMGHKDVIQTLIKGGARVDLVDQDGHSLLHWAALGGNADVCQILIENKINPNVQDYAGRTPLQCAAYGGYINCMAVLMENNADPNIQDKEGRTALHWSCNNGYLDAIKLLLDFAAFPNQMENNEERYTPLDYALLGERHEVIQFMLEHGALSIAAIQDIAAFKIQAVYKGYKVRKAFRDRKNLLMKHEQLRKDAAAKKREEENKRREAEQQKGRLSPDSCRPHAPLCLPRTQAEPHRQSRAPSKQPPCSDKAQGPERKACRRSPGRGSPSRAPQKEQQLSSDLQRTEPRKPNETAREHSKGRSACVHFSPSEGSDGNRRPGVCPAEKPRELRLQIIQRERSRKELFRRKNKAAAIIQRAWRSYQLRKHLSHLLHVKQLGARDMDRWNRECLALILQVWRKELELKPPKTMAVSKTTKSPPKGSSGTKPTRHSVLKQIYGSQEGKVRQPTRSSKAHSVLGLNSVSNLQCIHLLKNSGKSQNFSYNLQSANPSRNKLKLRLPKEEDCARGARIASADFKFSD</sequence>
<dbReference type="PROSITE" id="PS50088">
    <property type="entry name" value="ANK_REPEAT"/>
    <property type="match status" value="11"/>
</dbReference>
<feature type="repeat" description="ANK" evidence="3">
    <location>
        <begin position="254"/>
        <end position="286"/>
    </location>
</feature>
<feature type="repeat" description="ANK" evidence="3">
    <location>
        <begin position="220"/>
        <end position="240"/>
    </location>
</feature>
<reference evidence="6" key="1">
    <citation type="submission" date="2025-08" db="UniProtKB">
        <authorList>
            <consortium name="RefSeq"/>
        </authorList>
    </citation>
    <scope>IDENTIFICATION</scope>
    <source>
        <tissue evidence="6">Blood</tissue>
    </source>
</reference>
<feature type="compositionally biased region" description="Basic and acidic residues" evidence="4">
    <location>
        <begin position="682"/>
        <end position="698"/>
    </location>
</feature>
<dbReference type="InterPro" id="IPR000048">
    <property type="entry name" value="IQ_motif_EF-hand-BS"/>
</dbReference>
<feature type="compositionally biased region" description="Low complexity" evidence="4">
    <location>
        <begin position="811"/>
        <end position="825"/>
    </location>
</feature>
<name>A0A6P5C844_BOSIN</name>
<dbReference type="PROSITE" id="PS50096">
    <property type="entry name" value="IQ"/>
    <property type="match status" value="2"/>
</dbReference>
<dbReference type="Pfam" id="PF00023">
    <property type="entry name" value="Ank"/>
    <property type="match status" value="2"/>
</dbReference>
<evidence type="ECO:0000256" key="1">
    <source>
        <dbReference type="ARBA" id="ARBA00022737"/>
    </source>
</evidence>
<dbReference type="SUPFAM" id="SSF48403">
    <property type="entry name" value="Ankyrin repeat"/>
    <property type="match status" value="2"/>
</dbReference>
<dbReference type="RefSeq" id="XP_019821836.2">
    <property type="nucleotide sequence ID" value="XM_019966277.2"/>
</dbReference>
<dbReference type="GeneID" id="109563085"/>
<feature type="region of interest" description="Disordered" evidence="4">
    <location>
        <begin position="806"/>
        <end position="831"/>
    </location>
</feature>
<feature type="repeat" description="ANK" evidence="3">
    <location>
        <begin position="455"/>
        <end position="487"/>
    </location>
</feature>
<keyword evidence="5" id="KW-1185">Reference proteome</keyword>
<evidence type="ECO:0000313" key="5">
    <source>
        <dbReference type="Proteomes" id="UP001652663"/>
    </source>
</evidence>
<dbReference type="SMART" id="SM00015">
    <property type="entry name" value="IQ"/>
    <property type="match status" value="2"/>
</dbReference>
<dbReference type="Pfam" id="PF13637">
    <property type="entry name" value="Ank_4"/>
    <property type="match status" value="1"/>
</dbReference>
<gene>
    <name evidence="6" type="primary">INVS</name>
</gene>
<organism evidence="5 6">
    <name type="scientific">Bos indicus</name>
    <name type="common">Zebu</name>
    <dbReference type="NCBI Taxonomy" id="9915"/>
    <lineage>
        <taxon>Eukaryota</taxon>
        <taxon>Metazoa</taxon>
        <taxon>Chordata</taxon>
        <taxon>Craniata</taxon>
        <taxon>Vertebrata</taxon>
        <taxon>Euteleostomi</taxon>
        <taxon>Mammalia</taxon>
        <taxon>Eutheria</taxon>
        <taxon>Laurasiatheria</taxon>
        <taxon>Artiodactyla</taxon>
        <taxon>Ruminantia</taxon>
        <taxon>Pecora</taxon>
        <taxon>Bovidae</taxon>
        <taxon>Bovinae</taxon>
        <taxon>Bos</taxon>
    </lineage>
</organism>
<feature type="repeat" description="ANK" evidence="3">
    <location>
        <begin position="47"/>
        <end position="79"/>
    </location>
</feature>
<proteinExistence type="predicted"/>
<protein>
    <submittedName>
        <fullName evidence="6">Inversin isoform X5</fullName>
    </submittedName>
</protein>
<feature type="compositionally biased region" description="Basic and acidic residues" evidence="4">
    <location>
        <begin position="589"/>
        <end position="610"/>
    </location>
</feature>
<evidence type="ECO:0000313" key="6">
    <source>
        <dbReference type="RefSeq" id="XP_019821836.2"/>
    </source>
</evidence>
<dbReference type="GO" id="GO:0005856">
    <property type="term" value="C:cytoskeleton"/>
    <property type="evidence" value="ECO:0007669"/>
    <property type="project" value="UniProtKB-SubCell"/>
</dbReference>
<feature type="region of interest" description="Disordered" evidence="4">
    <location>
        <begin position="589"/>
        <end position="722"/>
    </location>
</feature>
<dbReference type="PROSITE" id="PS50297">
    <property type="entry name" value="ANK_REP_REGION"/>
    <property type="match status" value="10"/>
</dbReference>
<dbReference type="CTD" id="27130"/>
<keyword evidence="2 3" id="KW-0040">ANK repeat</keyword>
<dbReference type="Pfam" id="PF00612">
    <property type="entry name" value="IQ"/>
    <property type="match status" value="2"/>
</dbReference>
<dbReference type="GO" id="GO:0005516">
    <property type="term" value="F:calmodulin binding"/>
    <property type="evidence" value="ECO:0007669"/>
    <property type="project" value="UniProtKB-KW"/>
</dbReference>
<dbReference type="Pfam" id="PF12796">
    <property type="entry name" value="Ank_2"/>
    <property type="match status" value="4"/>
</dbReference>
<feature type="repeat" description="ANK" evidence="3">
    <location>
        <begin position="488"/>
        <end position="520"/>
    </location>
</feature>
<dbReference type="InterPro" id="IPR036770">
    <property type="entry name" value="Ankyrin_rpt-contain_sf"/>
</dbReference>